<keyword evidence="4" id="KW-0378">Hydrolase</keyword>
<dbReference type="InterPro" id="IPR011249">
    <property type="entry name" value="Metalloenz_LuxS/M16"/>
</dbReference>
<evidence type="ECO:0000256" key="3">
    <source>
        <dbReference type="ARBA" id="ARBA00022723"/>
    </source>
</evidence>
<feature type="domain" description="Peptidase M16 C-terminal" evidence="9">
    <location>
        <begin position="391"/>
        <end position="491"/>
    </location>
</feature>
<dbReference type="Gene3D" id="3.30.830.10">
    <property type="entry name" value="Metalloenzyme, LuxS/M16 peptidase-like"/>
    <property type="match status" value="4"/>
</dbReference>
<feature type="region of interest" description="Disordered" evidence="7">
    <location>
        <begin position="739"/>
        <end position="775"/>
    </location>
</feature>
<dbReference type="InterPro" id="IPR007863">
    <property type="entry name" value="Peptidase_M16_C"/>
</dbReference>
<gene>
    <name evidence="12" type="ORF">FNF31_01839</name>
</gene>
<evidence type="ECO:0000259" key="8">
    <source>
        <dbReference type="Pfam" id="PF00675"/>
    </source>
</evidence>
<evidence type="ECO:0008006" key="14">
    <source>
        <dbReference type="Google" id="ProtNLM"/>
    </source>
</evidence>
<feature type="compositionally biased region" description="Low complexity" evidence="7">
    <location>
        <begin position="266"/>
        <end position="275"/>
    </location>
</feature>
<evidence type="ECO:0000256" key="4">
    <source>
        <dbReference type="ARBA" id="ARBA00022801"/>
    </source>
</evidence>
<name>A0A5A8DNN4_CAFRO</name>
<keyword evidence="6" id="KW-0482">Metalloprotease</keyword>
<accession>A0A5A8DNN4</accession>
<dbReference type="PANTHER" id="PTHR43690">
    <property type="entry name" value="NARDILYSIN"/>
    <property type="match status" value="1"/>
</dbReference>
<dbReference type="GO" id="GO:0006508">
    <property type="term" value="P:proteolysis"/>
    <property type="evidence" value="ECO:0007669"/>
    <property type="project" value="UniProtKB-KW"/>
</dbReference>
<dbReference type="PROSITE" id="PS00143">
    <property type="entry name" value="INSULINASE"/>
    <property type="match status" value="1"/>
</dbReference>
<evidence type="ECO:0000256" key="5">
    <source>
        <dbReference type="ARBA" id="ARBA00022833"/>
    </source>
</evidence>
<feature type="domain" description="Peptidase M16 N-terminal" evidence="8">
    <location>
        <begin position="69"/>
        <end position="197"/>
    </location>
</feature>
<feature type="domain" description="Peptidase M16 middle/third" evidence="10">
    <location>
        <begin position="892"/>
        <end position="987"/>
    </location>
</feature>
<dbReference type="InterPro" id="IPR050626">
    <property type="entry name" value="Peptidase_M16"/>
</dbReference>
<dbReference type="GO" id="GO:0004222">
    <property type="term" value="F:metalloendopeptidase activity"/>
    <property type="evidence" value="ECO:0007669"/>
    <property type="project" value="InterPro"/>
</dbReference>
<dbReference type="Pfam" id="PF16187">
    <property type="entry name" value="Peptidase_M16_M"/>
    <property type="match status" value="1"/>
</dbReference>
<dbReference type="Pfam" id="PF22456">
    <property type="entry name" value="PqqF-like_C_4"/>
    <property type="match status" value="1"/>
</dbReference>
<evidence type="ECO:0000313" key="12">
    <source>
        <dbReference type="EMBL" id="KAA0165491.1"/>
    </source>
</evidence>
<dbReference type="Pfam" id="PF00675">
    <property type="entry name" value="Peptidase_M16"/>
    <property type="match status" value="1"/>
</dbReference>
<protein>
    <recommendedName>
        <fullName evidence="14">Peptidase M16 N-terminal domain-containing protein</fullName>
    </recommendedName>
</protein>
<dbReference type="InterPro" id="IPR001431">
    <property type="entry name" value="Pept_M16_Zn_BS"/>
</dbReference>
<dbReference type="InterPro" id="IPR054734">
    <property type="entry name" value="PqqF-like_C_4"/>
</dbReference>
<organism evidence="12 13">
    <name type="scientific">Cafeteria roenbergensis</name>
    <name type="common">Marine flagellate</name>
    <dbReference type="NCBI Taxonomy" id="33653"/>
    <lineage>
        <taxon>Eukaryota</taxon>
        <taxon>Sar</taxon>
        <taxon>Stramenopiles</taxon>
        <taxon>Bigyra</taxon>
        <taxon>Opalozoa</taxon>
        <taxon>Bicosoecida</taxon>
        <taxon>Cafeteriaceae</taxon>
        <taxon>Cafeteria</taxon>
    </lineage>
</organism>
<comment type="caution">
    <text evidence="12">The sequence shown here is derived from an EMBL/GenBank/DDBJ whole genome shotgun (WGS) entry which is preliminary data.</text>
</comment>
<reference evidence="12 13" key="1">
    <citation type="submission" date="2019-07" db="EMBL/GenBank/DDBJ databases">
        <title>Genomes of Cafeteria roenbergensis.</title>
        <authorList>
            <person name="Fischer M.G."/>
            <person name="Hackl T."/>
            <person name="Roman M."/>
        </authorList>
    </citation>
    <scope>NUCLEOTIDE SEQUENCE [LARGE SCALE GENOMIC DNA]</scope>
    <source>
        <strain evidence="12 13">Cflag</strain>
    </source>
</reference>
<dbReference type="Pfam" id="PF05193">
    <property type="entry name" value="Peptidase_M16_C"/>
    <property type="match status" value="1"/>
</dbReference>
<keyword evidence="3" id="KW-0479">Metal-binding</keyword>
<evidence type="ECO:0000256" key="6">
    <source>
        <dbReference type="ARBA" id="ARBA00023049"/>
    </source>
</evidence>
<sequence length="1503" mass="155272">MRKASSASVDVALRRLGATEQRAVADAVKPCVFRRKAVLVPRAEERCEYTWVRLPNGVTAMAVFDPSCDSFAAAACTIGVGHCSDPAAVPGLAHFLEHMAFLGSERFPVEGEYKSWIKQRGGACNASTGAEHTTYRLQIPGPHLPEALDRMGDAIRAPLLRPDAAGREVRAVDSEFRRNYQNDGRRLFQAKRALARPGSPWRRFGTGNATSLTGPGGDEAWAVARLREFWDKHYRGPLMTVAVVSSDPLQRTCDLIETAFGPVRPASGVASSVGSSGRGGEGVGAAAPSGEPASSTEAAAAEDRGEATAAASAAASAAPAPTAAAAVAAAAADELAAAVAPEDTPSDHQHAWWLQLAPATPPSSAGMGAGAVHAAATHMAGEATPARAAGKAPVWLHPLTPGAVGREVVLAPVRPARSLFVTVPLPFQRPGGQNRSAGLLSALLGHEGPSSLLQSLRSRSLATALSAGTSSTSGFSELSVSITLTELGDANRELVLSLLFLACARLRAADKAELWRCWDELALVRAAAFAFRESPSAMSQAVGVSRHLQHWSADLALAGPSLVGPVDEKGVEACLAALGPANSLIVHLSPVAAPAAGGAPVLEAELLGFGPEASPAGPAQPLAGTPLDLREEWYDTPLAQRAVAAERLAAWGASPNEADRASQAAAAAIAADPFPGRTGSGEADADAEGEAEDDLGAAAERPAEYAPPLASCEESAILASLAAHGVVVSDAELRLPRPNPFLPKDFSPRTATAAVEGSSGASEGGPVETDPSRAPLGRRLADRHALLEAWEQPRPAAWATPEAFVSALEADAMATAVHAKTGEASGPSADDAPAQRHTILGREAVRVAAARSPPALLVARLGRPLSDGDEWKAARPAGHEGPSERVAGGAGACVWHRPGSFDTPRASVTAFLRFEPEVCRTGDAAALACRTVGVAALQEALSPALYEAQEAGYVAHVGQSTAGIVVVVSGFSEHLRKVLDLVLSECGRVLAEALADTGGFGPPDCSFARSVARQRELLQRRIISRRSANARDHAVALTTELLHEAHVDDERMLPCVATITAAQAATLLRAGLDTARADVLVHGDATRADAVALGDALLRGIAGLRVEAEGGASAAEAPDAGALRDAVASSSWASPEALEGRPYPACSAAVSLEAMPVEAGLPLSPSRPPVVGGVPSPRSLLLPAGRRWRRTRGHPNPKDVNSSVVLSVLIDVEALQSLPWHGGPVGSAPAPSLAARACALRVLAMRLIEQPFFHALRTQQQLGYVVRASVAGNPLTAPRLTFTAQSSWATPDDIESRIRAFLAEEPLVGDCVRRVLAPGGEPDAAALAALRQGVVRSLMQADSRQAEERARLAGVIARGETAALFSAEVAAAVMAATPRDVEDFARAFVVEGAPLRRELCSRVRSTNPDSPASRLGTTNADGTIDPAGHMEDDAPPVASLSTEGLPGVGCSAGAEALTLPARSAAARTEAAVDLGFRWTASARGARPALGSMLEAESLLSWPA</sequence>
<comment type="similarity">
    <text evidence="1">Belongs to the peptidase M16 family.</text>
</comment>
<proteinExistence type="inferred from homology"/>
<dbReference type="InterPro" id="IPR032632">
    <property type="entry name" value="Peptidase_M16_M"/>
</dbReference>
<dbReference type="EMBL" id="VLTM01000012">
    <property type="protein sequence ID" value="KAA0165491.1"/>
    <property type="molecule type" value="Genomic_DNA"/>
</dbReference>
<dbReference type="GO" id="GO:0046872">
    <property type="term" value="F:metal ion binding"/>
    <property type="evidence" value="ECO:0007669"/>
    <property type="project" value="UniProtKB-KW"/>
</dbReference>
<evidence type="ECO:0000256" key="7">
    <source>
        <dbReference type="SAM" id="MobiDB-lite"/>
    </source>
</evidence>
<evidence type="ECO:0000259" key="10">
    <source>
        <dbReference type="Pfam" id="PF16187"/>
    </source>
</evidence>
<feature type="compositionally biased region" description="Polar residues" evidence="7">
    <location>
        <begin position="1403"/>
        <end position="1421"/>
    </location>
</feature>
<feature type="compositionally biased region" description="Low complexity" evidence="7">
    <location>
        <begin position="750"/>
        <end position="768"/>
    </location>
</feature>
<dbReference type="GO" id="GO:0005737">
    <property type="term" value="C:cytoplasm"/>
    <property type="evidence" value="ECO:0007669"/>
    <property type="project" value="UniProtKB-ARBA"/>
</dbReference>
<evidence type="ECO:0000256" key="1">
    <source>
        <dbReference type="ARBA" id="ARBA00007261"/>
    </source>
</evidence>
<feature type="region of interest" description="Disordered" evidence="7">
    <location>
        <begin position="672"/>
        <end position="694"/>
    </location>
</feature>
<dbReference type="SUPFAM" id="SSF63411">
    <property type="entry name" value="LuxS/MPP-like metallohydrolase"/>
    <property type="match status" value="4"/>
</dbReference>
<dbReference type="PANTHER" id="PTHR43690:SF18">
    <property type="entry name" value="INSULIN-DEGRADING ENZYME-RELATED"/>
    <property type="match status" value="1"/>
</dbReference>
<keyword evidence="2" id="KW-0645">Protease</keyword>
<feature type="compositionally biased region" description="Low complexity" evidence="7">
    <location>
        <begin position="284"/>
        <end position="299"/>
    </location>
</feature>
<evidence type="ECO:0000256" key="2">
    <source>
        <dbReference type="ARBA" id="ARBA00022670"/>
    </source>
</evidence>
<dbReference type="Proteomes" id="UP000325113">
    <property type="component" value="Unassembled WGS sequence"/>
</dbReference>
<feature type="domain" description="Coenzyme PQQ synthesis protein F-like C-terminal lobe" evidence="11">
    <location>
        <begin position="1244"/>
        <end position="1351"/>
    </location>
</feature>
<evidence type="ECO:0000313" key="13">
    <source>
        <dbReference type="Proteomes" id="UP000325113"/>
    </source>
</evidence>
<feature type="compositionally biased region" description="Acidic residues" evidence="7">
    <location>
        <begin position="683"/>
        <end position="694"/>
    </location>
</feature>
<keyword evidence="5" id="KW-0862">Zinc</keyword>
<feature type="region of interest" description="Disordered" evidence="7">
    <location>
        <begin position="1403"/>
        <end position="1430"/>
    </location>
</feature>
<evidence type="ECO:0000259" key="9">
    <source>
        <dbReference type="Pfam" id="PF05193"/>
    </source>
</evidence>
<evidence type="ECO:0000259" key="11">
    <source>
        <dbReference type="Pfam" id="PF22456"/>
    </source>
</evidence>
<feature type="region of interest" description="Disordered" evidence="7">
    <location>
        <begin position="266"/>
        <end position="307"/>
    </location>
</feature>
<dbReference type="InterPro" id="IPR011765">
    <property type="entry name" value="Pept_M16_N"/>
</dbReference>